<evidence type="ECO:0000313" key="2">
    <source>
        <dbReference type="WBParaSite" id="ES5_v2.g10021.t1"/>
    </source>
</evidence>
<accession>A0AC34EZ22</accession>
<evidence type="ECO:0000313" key="1">
    <source>
        <dbReference type="Proteomes" id="UP000887579"/>
    </source>
</evidence>
<sequence length="545" mass="64042">MFFFIKEAAKQGLANKLGSITLETLCTVFNSIRLIYITYKWKIHKEVSMFTRCWGSPQQARTHKNHVPVVKALCSYRIDFSMLMCENNYHAVELSKGKIPFLDNKSLLQFLCTFCSRDIVIRISSNKRKDATVRLRNHPRYLLAEQIEKERILAEKAVNFYFKYWNDNPENIEWKAGSLEMNFNLNETSASPYRSIFLDNVYASIHYGEDINSFGALSSYIMKHTNTLPICGKRYELTPNSELNLLLEMISAKGLAPLQYWDKEKIEIYMKIVHDLTASLNQFDQNFVFNYIELTLHKSGILMYYSLWSFRKMAKQILIVAQGSKFLSGEEIAEAINNRFKYNIYEWLKMHGLETLDDLFERGELSDRLGAICVKTKDQINYYRNMESIMKDSNLYPGFPFTAKKRLLNCLQEAKNRKLGVDGFVNEQVLKEIYYFCYKRNLDATEKVKLFGSNYDTVYEFWKEFDFEEVSISLNDDGTILYGLKIEFEEAYQIIIKQKKRCYESVKTWNKAAGPQSAYTFWKKGRLDYYSEVLISTKMFLARRL</sequence>
<dbReference type="WBParaSite" id="ES5_v2.g10021.t1">
    <property type="protein sequence ID" value="ES5_v2.g10021.t1"/>
    <property type="gene ID" value="ES5_v2.g10021"/>
</dbReference>
<dbReference type="Proteomes" id="UP000887579">
    <property type="component" value="Unplaced"/>
</dbReference>
<protein>
    <submittedName>
        <fullName evidence="2">Uncharacterized protein</fullName>
    </submittedName>
</protein>
<proteinExistence type="predicted"/>
<organism evidence="1 2">
    <name type="scientific">Panagrolaimus sp. ES5</name>
    <dbReference type="NCBI Taxonomy" id="591445"/>
    <lineage>
        <taxon>Eukaryota</taxon>
        <taxon>Metazoa</taxon>
        <taxon>Ecdysozoa</taxon>
        <taxon>Nematoda</taxon>
        <taxon>Chromadorea</taxon>
        <taxon>Rhabditida</taxon>
        <taxon>Tylenchina</taxon>
        <taxon>Panagrolaimomorpha</taxon>
        <taxon>Panagrolaimoidea</taxon>
        <taxon>Panagrolaimidae</taxon>
        <taxon>Panagrolaimus</taxon>
    </lineage>
</organism>
<reference evidence="2" key="1">
    <citation type="submission" date="2022-11" db="UniProtKB">
        <authorList>
            <consortium name="WormBaseParasite"/>
        </authorList>
    </citation>
    <scope>IDENTIFICATION</scope>
</reference>
<name>A0AC34EZ22_9BILA</name>